<dbReference type="Proteomes" id="UP000054166">
    <property type="component" value="Unassembled WGS sequence"/>
</dbReference>
<reference evidence="3" key="2">
    <citation type="submission" date="2015-01" db="EMBL/GenBank/DDBJ databases">
        <title>Evolutionary Origins and Diversification of the Mycorrhizal Mutualists.</title>
        <authorList>
            <consortium name="DOE Joint Genome Institute"/>
            <consortium name="Mycorrhizal Genomics Consortium"/>
            <person name="Kohler A."/>
            <person name="Kuo A."/>
            <person name="Nagy L.G."/>
            <person name="Floudas D."/>
            <person name="Copeland A."/>
            <person name="Barry K.W."/>
            <person name="Cichocki N."/>
            <person name="Veneault-Fourrey C."/>
            <person name="LaButti K."/>
            <person name="Lindquist E.A."/>
            <person name="Lipzen A."/>
            <person name="Lundell T."/>
            <person name="Morin E."/>
            <person name="Murat C."/>
            <person name="Riley R."/>
            <person name="Ohm R."/>
            <person name="Sun H."/>
            <person name="Tunlid A."/>
            <person name="Henrissat B."/>
            <person name="Grigoriev I.V."/>
            <person name="Hibbett D.S."/>
            <person name="Martin F."/>
        </authorList>
    </citation>
    <scope>NUCLEOTIDE SEQUENCE [LARGE SCALE GENOMIC DNA]</scope>
    <source>
        <strain evidence="3">F 1598</strain>
    </source>
</reference>
<accession>A0A0C3F549</accession>
<evidence type="ECO:0000256" key="1">
    <source>
        <dbReference type="SAM" id="MobiDB-lite"/>
    </source>
</evidence>
<organism evidence="2 3">
    <name type="scientific">Piloderma croceum (strain F 1598)</name>
    <dbReference type="NCBI Taxonomy" id="765440"/>
    <lineage>
        <taxon>Eukaryota</taxon>
        <taxon>Fungi</taxon>
        <taxon>Dikarya</taxon>
        <taxon>Basidiomycota</taxon>
        <taxon>Agaricomycotina</taxon>
        <taxon>Agaricomycetes</taxon>
        <taxon>Agaricomycetidae</taxon>
        <taxon>Atheliales</taxon>
        <taxon>Atheliaceae</taxon>
        <taxon>Piloderma</taxon>
    </lineage>
</organism>
<sequence>MDIDPLADTVPPRHAVESDEEEDEYNPLSSGVQSKPKAGDAEVKILGDTKSFEGRTLVIASGDAGKVWAKGAKLGEQSGAVMVNGVQVGLLFNPSWTKSNVLVSEVTTRLPVWAMYNYADVVLASLKPSSMALLDTYATPAYITANPVPFHEAPIRYLRTKGSLSSNVHPFSPPNLIQSTSASFLSIISTLAPLSSDLGASSAGTLILLPTPHIPPPPPSSIAPTNISSLDDGAEAVWEARVIREAQKVLFGANKEVVGEWEGGKAVGIGEKPKVGRRGDLGEGGMYI</sequence>
<dbReference type="EMBL" id="KN833050">
    <property type="protein sequence ID" value="KIM75114.1"/>
    <property type="molecule type" value="Genomic_DNA"/>
</dbReference>
<dbReference type="AlphaFoldDB" id="A0A0C3F549"/>
<name>A0A0C3F549_PILCF</name>
<feature type="region of interest" description="Disordered" evidence="1">
    <location>
        <begin position="1"/>
        <end position="39"/>
    </location>
</feature>
<evidence type="ECO:0000313" key="3">
    <source>
        <dbReference type="Proteomes" id="UP000054166"/>
    </source>
</evidence>
<evidence type="ECO:0000313" key="2">
    <source>
        <dbReference type="EMBL" id="KIM75114.1"/>
    </source>
</evidence>
<dbReference type="HOGENOM" id="CLU_963317_0_0_1"/>
<keyword evidence="3" id="KW-1185">Reference proteome</keyword>
<proteinExistence type="predicted"/>
<gene>
    <name evidence="2" type="ORF">PILCRDRAFT_827526</name>
</gene>
<reference evidence="2 3" key="1">
    <citation type="submission" date="2014-04" db="EMBL/GenBank/DDBJ databases">
        <authorList>
            <consortium name="DOE Joint Genome Institute"/>
            <person name="Kuo A."/>
            <person name="Tarkka M."/>
            <person name="Buscot F."/>
            <person name="Kohler A."/>
            <person name="Nagy L.G."/>
            <person name="Floudas D."/>
            <person name="Copeland A."/>
            <person name="Barry K.W."/>
            <person name="Cichocki N."/>
            <person name="Veneault-Fourrey C."/>
            <person name="LaButti K."/>
            <person name="Lindquist E.A."/>
            <person name="Lipzen A."/>
            <person name="Lundell T."/>
            <person name="Morin E."/>
            <person name="Murat C."/>
            <person name="Sun H."/>
            <person name="Tunlid A."/>
            <person name="Henrissat B."/>
            <person name="Grigoriev I.V."/>
            <person name="Hibbett D.S."/>
            <person name="Martin F."/>
            <person name="Nordberg H.P."/>
            <person name="Cantor M.N."/>
            <person name="Hua S.X."/>
        </authorList>
    </citation>
    <scope>NUCLEOTIDE SEQUENCE [LARGE SCALE GENOMIC DNA]</scope>
    <source>
        <strain evidence="2 3">F 1598</strain>
    </source>
</reference>
<dbReference type="STRING" id="765440.A0A0C3F549"/>
<dbReference type="OrthoDB" id="2546621at2759"/>
<protein>
    <submittedName>
        <fullName evidence="2">Uncharacterized protein</fullName>
    </submittedName>
</protein>
<dbReference type="InParanoid" id="A0A0C3F549"/>